<evidence type="ECO:0000259" key="3">
    <source>
        <dbReference type="Pfam" id="PF02714"/>
    </source>
</evidence>
<proteinExistence type="predicted"/>
<dbReference type="Pfam" id="PF02714">
    <property type="entry name" value="RSN1_7TM"/>
    <property type="match status" value="1"/>
</dbReference>
<reference evidence="4 5" key="1">
    <citation type="submission" date="2019-02" db="EMBL/GenBank/DDBJ databases">
        <title>Genome sequencing of the rare red list fungi Dentipellis fragilis.</title>
        <authorList>
            <person name="Buettner E."/>
            <person name="Kellner H."/>
        </authorList>
    </citation>
    <scope>NUCLEOTIDE SEQUENCE [LARGE SCALE GENOMIC DNA]</scope>
    <source>
        <strain evidence="4 5">DSM 105465</strain>
    </source>
</reference>
<feature type="transmembrane region" description="Helical" evidence="2">
    <location>
        <begin position="973"/>
        <end position="997"/>
    </location>
</feature>
<feature type="compositionally biased region" description="Low complexity" evidence="1">
    <location>
        <begin position="475"/>
        <end position="484"/>
    </location>
</feature>
<feature type="transmembrane region" description="Helical" evidence="2">
    <location>
        <begin position="1045"/>
        <end position="1063"/>
    </location>
</feature>
<feature type="compositionally biased region" description="Low complexity" evidence="1">
    <location>
        <begin position="18"/>
        <end position="28"/>
    </location>
</feature>
<feature type="region of interest" description="Disordered" evidence="1">
    <location>
        <begin position="1"/>
        <end position="29"/>
    </location>
</feature>
<comment type="caution">
    <text evidence="4">The sequence shown here is derived from an EMBL/GenBank/DDBJ whole genome shotgun (WGS) entry which is preliminary data.</text>
</comment>
<sequence length="1239" mass="135148">MIIPTTTNETGHSAQAINDDPPNDTDTPVFHEAESTMTALHDLRTSSIPPSDLSSLFTTPTPGPYLTSSSPGHGDSVRTRADISSSNTTFPAISREHYLPTIRAPVDLSVLEQSVCIGNGIDASADGILSTLVLSSVVGLICWVTFGVLRPRFRQVYGLREWFVQQEVRPKPLQPSFWAFLSPPVPLVPSVPTDVADAGKSPAADAHLFPSDEELSQRILWVLLTIVLGWSVVGLGTGLPIYLVATPCLAKSSITPQFSDDRDIATTQATDARAILNGTNVFWRTRIRVIILIVVLIVVGILPALWRILNEFNKLVLFRRRWVDIHLEGQEMGWLSLRQAPGLAGMGEKEIKEFVAKAGLSSMRGEDSRRQHPDADVTYPADEGDVEIDIKGLFSIGETNQLASLIEQRDDVLNNLEIAETRYISSFRLSTPDPSIADLITAPATETEGLPHISRPRALSGSQTTHRRRRRRHTPYTSSSTAPTSYVAPSQYYQLGSLKAVNGGRFTDEESGTSFTDSVTQRVVGTRFQEVNRNSKIYGRLPIGSHVQLQHGVFTPVPASVPSESIPDPRRYGPNYVTAASDAEPEFDPAHLYSEHAGEEHASQEQFAEDWVDVMHEPPIDFSHAETPPLLTSPELGADTTEDTSYFSWGRRPKIFGPSPSELRETFPLRGRHTESTGSDVAPPHLRLQSQPPFVRPMTGFDHDGLGAVYADIRTWRTQLKSINQEIADAQQDAYADIADGSRILGWLLVGRGLRFIPGVQLIEGRAKDDIRWDELQNEGGQLNKIAFGTVAAMTAILLGIGLTAAVGLALADAPDFSHYLTFLQRMSNHNGFTNGLATVLAPAAASALFIACAVGLVHYFSRMLGNVSISATRLTLFKTIFYLLLFVSTVWLVAVAAVLYAFGALSTSSRRSQTVADGSIYISQLVLAIVLIVAVTAPALLLLQPIHLWRVRRAEKVAVTPRQRFRAVYPGAHNATFALGCCVLAFIYASCFSFIFPLIAPAAAVLLSLTLIAHRFLVGYVYGRTSAPTGGLLQLWLLKRTGSVLALQPLLLGLILLSRRLWPEGGALIGIAVLLVLFVEGYTTVKTRQPSRQSLSIVTQHSLDTFAKKARPVGNRSIMEGSPSVISSARATRARGSLASVLEMMSATLAVMPSPSQLRGPVPIHHAEEMAGILYAPELTAPQPIIWLPNDSAGVARSEAYDLQRYHELRATLDVHATEDVLAQRPSSSRASRARRTP</sequence>
<dbReference type="Proteomes" id="UP000298327">
    <property type="component" value="Unassembled WGS sequence"/>
</dbReference>
<feature type="compositionally biased region" description="Polar residues" evidence="1">
    <location>
        <begin position="59"/>
        <end position="71"/>
    </location>
</feature>
<dbReference type="STRING" id="205917.A0A4Y9Z8Z1"/>
<feature type="domain" description="CSC1/OSCA1-like 7TM region" evidence="3">
    <location>
        <begin position="788"/>
        <end position="1041"/>
    </location>
</feature>
<feature type="transmembrane region" description="Helical" evidence="2">
    <location>
        <begin position="923"/>
        <end position="944"/>
    </location>
</feature>
<protein>
    <recommendedName>
        <fullName evidence="3">CSC1/OSCA1-like 7TM region domain-containing protein</fullName>
    </recommendedName>
</protein>
<dbReference type="PANTHER" id="PTHR13018">
    <property type="entry name" value="PROBABLE MEMBRANE PROTEIN DUF221-RELATED"/>
    <property type="match status" value="1"/>
</dbReference>
<dbReference type="EMBL" id="SEOQ01000076">
    <property type="protein sequence ID" value="TFY70914.1"/>
    <property type="molecule type" value="Genomic_DNA"/>
</dbReference>
<feature type="transmembrane region" description="Helical" evidence="2">
    <location>
        <begin position="219"/>
        <end position="243"/>
    </location>
</feature>
<keyword evidence="2" id="KW-1133">Transmembrane helix</keyword>
<feature type="transmembrane region" description="Helical" evidence="2">
    <location>
        <begin position="128"/>
        <end position="149"/>
    </location>
</feature>
<accession>A0A4Y9Z8Z1</accession>
<dbReference type="PANTHER" id="PTHR13018:SF149">
    <property type="entry name" value="DOMAIN PROTEIN, PUTATIVE (AFU_ORTHOLOGUE AFUA_3G11660)-RELATED"/>
    <property type="match status" value="1"/>
</dbReference>
<feature type="compositionally biased region" description="Polar residues" evidence="1">
    <location>
        <begin position="1"/>
        <end position="16"/>
    </location>
</feature>
<evidence type="ECO:0000256" key="2">
    <source>
        <dbReference type="SAM" id="Phobius"/>
    </source>
</evidence>
<keyword evidence="2" id="KW-0472">Membrane</keyword>
<feature type="transmembrane region" description="Helical" evidence="2">
    <location>
        <begin position="1069"/>
        <end position="1086"/>
    </location>
</feature>
<dbReference type="GO" id="GO:0005227">
    <property type="term" value="F:calcium-activated cation channel activity"/>
    <property type="evidence" value="ECO:0007669"/>
    <property type="project" value="InterPro"/>
</dbReference>
<keyword evidence="5" id="KW-1185">Reference proteome</keyword>
<feature type="region of interest" description="Disordered" evidence="1">
    <location>
        <begin position="59"/>
        <end position="85"/>
    </location>
</feature>
<name>A0A4Y9Z8Z1_9AGAM</name>
<feature type="transmembrane region" description="Helical" evidence="2">
    <location>
        <begin position="832"/>
        <end position="861"/>
    </location>
</feature>
<gene>
    <name evidence="4" type="ORF">EVG20_g2098</name>
</gene>
<dbReference type="GO" id="GO:0005886">
    <property type="term" value="C:plasma membrane"/>
    <property type="evidence" value="ECO:0007669"/>
    <property type="project" value="TreeGrafter"/>
</dbReference>
<evidence type="ECO:0000256" key="1">
    <source>
        <dbReference type="SAM" id="MobiDB-lite"/>
    </source>
</evidence>
<feature type="region of interest" description="Disordered" evidence="1">
    <location>
        <begin position="447"/>
        <end position="484"/>
    </location>
</feature>
<feature type="compositionally biased region" description="Basic residues" evidence="1">
    <location>
        <begin position="465"/>
        <end position="474"/>
    </location>
</feature>
<feature type="transmembrane region" description="Helical" evidence="2">
    <location>
        <begin position="881"/>
        <end position="903"/>
    </location>
</feature>
<feature type="transmembrane region" description="Helical" evidence="2">
    <location>
        <begin position="287"/>
        <end position="309"/>
    </location>
</feature>
<dbReference type="InterPro" id="IPR003864">
    <property type="entry name" value="CSC1/OSCA1-like_7TM"/>
</dbReference>
<dbReference type="AlphaFoldDB" id="A0A4Y9Z8Z1"/>
<feature type="transmembrane region" description="Helical" evidence="2">
    <location>
        <begin position="1003"/>
        <end position="1024"/>
    </location>
</feature>
<evidence type="ECO:0000313" key="4">
    <source>
        <dbReference type="EMBL" id="TFY70914.1"/>
    </source>
</evidence>
<dbReference type="OrthoDB" id="2591106at2759"/>
<feature type="transmembrane region" description="Helical" evidence="2">
    <location>
        <begin position="786"/>
        <end position="812"/>
    </location>
</feature>
<dbReference type="InterPro" id="IPR045122">
    <property type="entry name" value="Csc1-like"/>
</dbReference>
<keyword evidence="2" id="KW-0812">Transmembrane</keyword>
<evidence type="ECO:0000313" key="5">
    <source>
        <dbReference type="Proteomes" id="UP000298327"/>
    </source>
</evidence>
<organism evidence="4 5">
    <name type="scientific">Dentipellis fragilis</name>
    <dbReference type="NCBI Taxonomy" id="205917"/>
    <lineage>
        <taxon>Eukaryota</taxon>
        <taxon>Fungi</taxon>
        <taxon>Dikarya</taxon>
        <taxon>Basidiomycota</taxon>
        <taxon>Agaricomycotina</taxon>
        <taxon>Agaricomycetes</taxon>
        <taxon>Russulales</taxon>
        <taxon>Hericiaceae</taxon>
        <taxon>Dentipellis</taxon>
    </lineage>
</organism>